<evidence type="ECO:0000313" key="3">
    <source>
        <dbReference type="EMBL" id="PSK50371.1"/>
    </source>
</evidence>
<evidence type="ECO:0000256" key="1">
    <source>
        <dbReference type="SAM" id="Coils"/>
    </source>
</evidence>
<dbReference type="Proteomes" id="UP000243723">
    <property type="component" value="Unassembled WGS sequence"/>
</dbReference>
<feature type="compositionally biased region" description="Polar residues" evidence="2">
    <location>
        <begin position="79"/>
        <end position="91"/>
    </location>
</feature>
<organism evidence="3 4">
    <name type="scientific">Elsinoe australis</name>
    <dbReference type="NCBI Taxonomy" id="40998"/>
    <lineage>
        <taxon>Eukaryota</taxon>
        <taxon>Fungi</taxon>
        <taxon>Dikarya</taxon>
        <taxon>Ascomycota</taxon>
        <taxon>Pezizomycotina</taxon>
        <taxon>Dothideomycetes</taxon>
        <taxon>Dothideomycetidae</taxon>
        <taxon>Myriangiales</taxon>
        <taxon>Elsinoaceae</taxon>
        <taxon>Elsinoe</taxon>
    </lineage>
</organism>
<feature type="coiled-coil region" evidence="1">
    <location>
        <begin position="229"/>
        <end position="286"/>
    </location>
</feature>
<dbReference type="OrthoDB" id="10672166at2759"/>
<name>A0A2P7ZQ80_9PEZI</name>
<feature type="region of interest" description="Disordered" evidence="2">
    <location>
        <begin position="11"/>
        <end position="48"/>
    </location>
</feature>
<feature type="region of interest" description="Disordered" evidence="2">
    <location>
        <begin position="61"/>
        <end position="94"/>
    </location>
</feature>
<accession>A0A2P7ZQ80</accession>
<reference evidence="3 4" key="1">
    <citation type="submission" date="2017-05" db="EMBL/GenBank/DDBJ databases">
        <title>Draft genome sequence of Elsinoe australis.</title>
        <authorList>
            <person name="Cheng Q."/>
        </authorList>
    </citation>
    <scope>NUCLEOTIDE SEQUENCE [LARGE SCALE GENOMIC DNA]</scope>
    <source>
        <strain evidence="3 4">NL1</strain>
    </source>
</reference>
<gene>
    <name evidence="3" type="ORF">B9Z65_315</name>
</gene>
<evidence type="ECO:0000256" key="2">
    <source>
        <dbReference type="SAM" id="MobiDB-lite"/>
    </source>
</evidence>
<feature type="compositionally biased region" description="Basic residues" evidence="2">
    <location>
        <begin position="37"/>
        <end position="48"/>
    </location>
</feature>
<comment type="caution">
    <text evidence="3">The sequence shown here is derived from an EMBL/GenBank/DDBJ whole genome shotgun (WGS) entry which is preliminary data.</text>
</comment>
<keyword evidence="1" id="KW-0175">Coiled coil</keyword>
<proteinExistence type="predicted"/>
<sequence>MSIYNPQYLPTTSYPALAPTPQPQPYHNHTHYDNSSHIHHHRSSHKKDKYFYIRRRSTRHARPSYDLIRTSHPPHTSHHAQQQVPYSTPAQSPIYPQLTYKQSPYSQPQYPALQPQQQLPYLPHSSLLPNSTPQHIQAAYPPAPISSAATYGSYSTFPISPVPSSSPVPGFDRDVDARDMRDQSARAGQGQNQRTHVSLNFPSTSMSSWTGEERRRRFLRIGDLPLAGEEDEEDEVEELRRGVERLRMGERERQRAERERAEAVRRLELEEERERERRRLRAYRGQGLRRYSVVIPERSFDGFEGRREGRY</sequence>
<dbReference type="EMBL" id="NHZQ01000138">
    <property type="protein sequence ID" value="PSK50371.1"/>
    <property type="molecule type" value="Genomic_DNA"/>
</dbReference>
<feature type="region of interest" description="Disordered" evidence="2">
    <location>
        <begin position="180"/>
        <end position="206"/>
    </location>
</feature>
<protein>
    <submittedName>
        <fullName evidence="3">Uncharacterized protein</fullName>
    </submittedName>
</protein>
<feature type="compositionally biased region" description="Polar residues" evidence="2">
    <location>
        <begin position="189"/>
        <end position="206"/>
    </location>
</feature>
<evidence type="ECO:0000313" key="4">
    <source>
        <dbReference type="Proteomes" id="UP000243723"/>
    </source>
</evidence>
<dbReference type="AlphaFoldDB" id="A0A2P7ZQ80"/>
<keyword evidence="4" id="KW-1185">Reference proteome</keyword>